<dbReference type="CDD" id="cd00400">
    <property type="entry name" value="Voltage_gated_ClC"/>
    <property type="match status" value="1"/>
</dbReference>
<reference evidence="6 7" key="1">
    <citation type="journal article" date="2018" name="Elife">
        <title>Discovery and characterization of a prevalent human gut bacterial enzyme sufficient for the inactivation of a family of plant toxins.</title>
        <authorList>
            <person name="Koppel N."/>
            <person name="Bisanz J.E."/>
            <person name="Pandelia M.E."/>
            <person name="Turnbaugh P.J."/>
            <person name="Balskus E.P."/>
        </authorList>
    </citation>
    <scope>NUCLEOTIDE SEQUENCE [LARGE SCALE GENOMIC DNA]</scope>
    <source>
        <strain evidence="6 7">OB21 GAM31</strain>
    </source>
</reference>
<evidence type="ECO:0000313" key="6">
    <source>
        <dbReference type="EMBL" id="RDB57972.1"/>
    </source>
</evidence>
<dbReference type="SUPFAM" id="SSF81340">
    <property type="entry name" value="Clc chloride channel"/>
    <property type="match status" value="1"/>
</dbReference>
<keyword evidence="4 5" id="KW-0472">Membrane</keyword>
<dbReference type="GO" id="GO:0015108">
    <property type="term" value="F:chloride transmembrane transporter activity"/>
    <property type="evidence" value="ECO:0007669"/>
    <property type="project" value="InterPro"/>
</dbReference>
<feature type="transmembrane region" description="Helical" evidence="5">
    <location>
        <begin position="399"/>
        <end position="424"/>
    </location>
</feature>
<proteinExistence type="predicted"/>
<dbReference type="PANTHER" id="PTHR43427">
    <property type="entry name" value="CHLORIDE CHANNEL PROTEIN CLC-E"/>
    <property type="match status" value="1"/>
</dbReference>
<dbReference type="InterPro" id="IPR014743">
    <property type="entry name" value="Cl-channel_core"/>
</dbReference>
<dbReference type="InterPro" id="IPR050368">
    <property type="entry name" value="ClC-type_chloride_channel"/>
</dbReference>
<dbReference type="GO" id="GO:0016020">
    <property type="term" value="C:membrane"/>
    <property type="evidence" value="ECO:0007669"/>
    <property type="project" value="UniProtKB-SubCell"/>
</dbReference>
<comment type="caution">
    <text evidence="6">The sequence shown here is derived from an EMBL/GenBank/DDBJ whole genome shotgun (WGS) entry which is preliminary data.</text>
</comment>
<keyword evidence="3 5" id="KW-1133">Transmembrane helix</keyword>
<dbReference type="Proteomes" id="UP000253975">
    <property type="component" value="Unassembled WGS sequence"/>
</dbReference>
<evidence type="ECO:0000313" key="7">
    <source>
        <dbReference type="Proteomes" id="UP000253975"/>
    </source>
</evidence>
<accession>A0A369LFR9</accession>
<comment type="subcellular location">
    <subcellularLocation>
        <location evidence="1">Membrane</location>
        <topology evidence="1">Multi-pass membrane protein</topology>
    </subcellularLocation>
</comment>
<dbReference type="PANTHER" id="PTHR43427:SF12">
    <property type="entry name" value="CHLORIDE TRANSPORTER"/>
    <property type="match status" value="1"/>
</dbReference>
<feature type="transmembrane region" description="Helical" evidence="5">
    <location>
        <begin position="211"/>
        <end position="232"/>
    </location>
</feature>
<dbReference type="Pfam" id="PF00654">
    <property type="entry name" value="Voltage_CLC"/>
    <property type="match status" value="1"/>
</dbReference>
<name>A0A369LFR9_9ACTN</name>
<protein>
    <submittedName>
        <fullName evidence="6">Chloride channel protein</fullName>
    </submittedName>
</protein>
<evidence type="ECO:0000256" key="2">
    <source>
        <dbReference type="ARBA" id="ARBA00022692"/>
    </source>
</evidence>
<evidence type="ECO:0000256" key="4">
    <source>
        <dbReference type="ARBA" id="ARBA00023136"/>
    </source>
</evidence>
<feature type="transmembrane region" description="Helical" evidence="5">
    <location>
        <begin position="12"/>
        <end position="35"/>
    </location>
</feature>
<dbReference type="AlphaFoldDB" id="A0A369LFR9"/>
<dbReference type="EMBL" id="PPTO01000010">
    <property type="protein sequence ID" value="RDB57972.1"/>
    <property type="molecule type" value="Genomic_DNA"/>
</dbReference>
<feature type="transmembrane region" description="Helical" evidence="5">
    <location>
        <begin position="66"/>
        <end position="86"/>
    </location>
</feature>
<dbReference type="InterPro" id="IPR001807">
    <property type="entry name" value="ClC"/>
</dbReference>
<evidence type="ECO:0000256" key="5">
    <source>
        <dbReference type="SAM" id="Phobius"/>
    </source>
</evidence>
<sequence length="431" mass="44549">MTKLVKPANRALFVACVVLTGALAGAFVWAFFFLMDAGLGFLWNDGRLALSSWLNSVAPALSRGPFGVALFPFLICMLGGVVIGLYEKKTGIATEDLPDVMAKVKSTGRYEYDHLGKLSIAALLPLLFGGSVGPEAGLTGVIAGLCTWVGDRMRRFGSDFRELTVLGCQAALTALFTAPLYGFAAPLSSEGKRGDGSSDMMAIEVPKAQKAFVYACAIVGALGAFLGLGSLFGGGMGMPRFEAAVVGGAELAWFIPLAAAGVACGWAFRASDKASAAASRAMGDRPVIKALLAGLLLSICGTVLPFSLFAGESQTQMVMDSYAALGAATLIATAFVKAALTPACIHFGWRGGHFFPVIFSGVCLGYGFSLIAGVDAVFCAAVCIASLMGAVMRQPVMVVLLLFMCFPPSGVVCMLAAAAIGSAIPLPRALR</sequence>
<feature type="transmembrane region" description="Helical" evidence="5">
    <location>
        <begin position="288"/>
        <end position="310"/>
    </location>
</feature>
<feature type="transmembrane region" description="Helical" evidence="5">
    <location>
        <begin position="163"/>
        <end position="184"/>
    </location>
</feature>
<feature type="transmembrane region" description="Helical" evidence="5">
    <location>
        <begin position="322"/>
        <end position="348"/>
    </location>
</feature>
<evidence type="ECO:0000256" key="1">
    <source>
        <dbReference type="ARBA" id="ARBA00004141"/>
    </source>
</evidence>
<organism evidence="6 7">
    <name type="scientific">Slackia isoflavoniconvertens</name>
    <dbReference type="NCBI Taxonomy" id="572010"/>
    <lineage>
        <taxon>Bacteria</taxon>
        <taxon>Bacillati</taxon>
        <taxon>Actinomycetota</taxon>
        <taxon>Coriobacteriia</taxon>
        <taxon>Eggerthellales</taxon>
        <taxon>Eggerthellaceae</taxon>
        <taxon>Slackia</taxon>
    </lineage>
</organism>
<dbReference type="RefSeq" id="WP_114615776.1">
    <property type="nucleotide sequence ID" value="NZ_PPTO01000010.1"/>
</dbReference>
<gene>
    <name evidence="6" type="ORF">C1881_06800</name>
</gene>
<feature type="transmembrane region" description="Helical" evidence="5">
    <location>
        <begin position="354"/>
        <end position="387"/>
    </location>
</feature>
<feature type="transmembrane region" description="Helical" evidence="5">
    <location>
        <begin position="244"/>
        <end position="268"/>
    </location>
</feature>
<evidence type="ECO:0000256" key="3">
    <source>
        <dbReference type="ARBA" id="ARBA00022989"/>
    </source>
</evidence>
<dbReference type="Gene3D" id="1.10.3080.10">
    <property type="entry name" value="Clc chloride channel"/>
    <property type="match status" value="1"/>
</dbReference>
<keyword evidence="2 5" id="KW-0812">Transmembrane</keyword>